<reference evidence="1 2" key="1">
    <citation type="submission" date="2017-12" db="EMBL/GenBank/DDBJ databases">
        <title>Mesoplasma syrphidae YJS, Complete Genome.</title>
        <authorList>
            <person name="Knight T.F."/>
            <person name="Citino T."/>
            <person name="Rubinstein R."/>
            <person name="Neuschaefer Z."/>
        </authorList>
    </citation>
    <scope>NUCLEOTIDE SEQUENCE [LARGE SCALE GENOMIC DNA]</scope>
    <source>
        <strain evidence="1 2">YJS</strain>
    </source>
</reference>
<dbReference type="AlphaFoldDB" id="A0A2K9BV44"/>
<sequence>MENSNYAQAVEYYCHKGLTRLTEKEKLHLFGILKKPINYAIDKAFKKFSCLPIEKEDLQSTAWEVFELAIKDYKIKSKRKKFISYIIDAVYWKTMDVCIKYSNNKFRIVNQAYSLHEQTDHDYENFCESDWSVGLGYQDILDKYFVKYHDERFRKIFNDYVNGITKKTICERYNISRNKL</sequence>
<dbReference type="EMBL" id="CP025257">
    <property type="protein sequence ID" value="AUF83590.1"/>
    <property type="molecule type" value="Genomic_DNA"/>
</dbReference>
<organism evidence="1 2">
    <name type="scientific">Mesoplasma syrphidae</name>
    <dbReference type="NCBI Taxonomy" id="225999"/>
    <lineage>
        <taxon>Bacteria</taxon>
        <taxon>Bacillati</taxon>
        <taxon>Mycoplasmatota</taxon>
        <taxon>Mollicutes</taxon>
        <taxon>Entomoplasmatales</taxon>
        <taxon>Entomoplasmataceae</taxon>
        <taxon>Mesoplasma</taxon>
    </lineage>
</organism>
<proteinExistence type="predicted"/>
<name>A0A2K9BV44_9MOLU</name>
<accession>A0A2K9BV44</accession>
<protein>
    <submittedName>
        <fullName evidence="1">Uncharacterized protein</fullName>
    </submittedName>
</protein>
<dbReference type="Proteomes" id="UP000233419">
    <property type="component" value="Chromosome"/>
</dbReference>
<evidence type="ECO:0000313" key="2">
    <source>
        <dbReference type="Proteomes" id="UP000233419"/>
    </source>
</evidence>
<dbReference type="KEGG" id="msyr:CXP39_02130"/>
<evidence type="ECO:0000313" key="1">
    <source>
        <dbReference type="EMBL" id="AUF83590.1"/>
    </source>
</evidence>
<dbReference type="RefSeq" id="WP_027048062.1">
    <property type="nucleotide sequence ID" value="NZ_CP025257.1"/>
</dbReference>
<gene>
    <name evidence="1" type="ORF">CXP39_02130</name>
</gene>
<keyword evidence="2" id="KW-1185">Reference proteome</keyword>
<dbReference type="OrthoDB" id="398571at2"/>